<dbReference type="Proteomes" id="UP000572635">
    <property type="component" value="Unassembled WGS sequence"/>
</dbReference>
<evidence type="ECO:0000256" key="1">
    <source>
        <dbReference type="SAM" id="Phobius"/>
    </source>
</evidence>
<keyword evidence="1" id="KW-1133">Transmembrane helix</keyword>
<feature type="transmembrane region" description="Helical" evidence="1">
    <location>
        <begin position="47"/>
        <end position="70"/>
    </location>
</feature>
<reference evidence="2 3" key="1">
    <citation type="submission" date="2020-08" db="EMBL/GenBank/DDBJ databases">
        <title>Sequencing the genomes of 1000 actinobacteria strains.</title>
        <authorList>
            <person name="Klenk H.-P."/>
        </authorList>
    </citation>
    <scope>NUCLEOTIDE SEQUENCE [LARGE SCALE GENOMIC DNA]</scope>
    <source>
        <strain evidence="2 3">DSM 44551</strain>
    </source>
</reference>
<gene>
    <name evidence="2" type="ORF">HDA36_000550</name>
</gene>
<keyword evidence="1" id="KW-0812">Transmembrane</keyword>
<sequence length="139" mass="13708">MSAFTKTSATRSDRPLRTWLWTDAAACGASGALLAAASPWLPALLGYPAAFLVPVGIFLLLFGAWLGALASGRGLSPAAVRAAVAVNAVWVAASLAVAVTGAFGATVLGTAFVLAQAAAVAVIAGAEAATLRRAGLASE</sequence>
<accession>A0A7W8VBM0</accession>
<feature type="transmembrane region" description="Helical" evidence="1">
    <location>
        <begin position="20"/>
        <end position="41"/>
    </location>
</feature>
<keyword evidence="1" id="KW-0472">Membrane</keyword>
<organism evidence="2 3">
    <name type="scientific">Nocardiopsis composta</name>
    <dbReference type="NCBI Taxonomy" id="157465"/>
    <lineage>
        <taxon>Bacteria</taxon>
        <taxon>Bacillati</taxon>
        <taxon>Actinomycetota</taxon>
        <taxon>Actinomycetes</taxon>
        <taxon>Streptosporangiales</taxon>
        <taxon>Nocardiopsidaceae</taxon>
        <taxon>Nocardiopsis</taxon>
    </lineage>
</organism>
<feature type="transmembrane region" description="Helical" evidence="1">
    <location>
        <begin position="111"/>
        <end position="131"/>
    </location>
</feature>
<evidence type="ECO:0008006" key="4">
    <source>
        <dbReference type="Google" id="ProtNLM"/>
    </source>
</evidence>
<evidence type="ECO:0000313" key="2">
    <source>
        <dbReference type="EMBL" id="MBB5430466.1"/>
    </source>
</evidence>
<evidence type="ECO:0000313" key="3">
    <source>
        <dbReference type="Proteomes" id="UP000572635"/>
    </source>
</evidence>
<dbReference type="RefSeq" id="WP_184388362.1">
    <property type="nucleotide sequence ID" value="NZ_BAAAJD010000023.1"/>
</dbReference>
<keyword evidence="3" id="KW-1185">Reference proteome</keyword>
<dbReference type="EMBL" id="JACHDB010000001">
    <property type="protein sequence ID" value="MBB5430466.1"/>
    <property type="molecule type" value="Genomic_DNA"/>
</dbReference>
<protein>
    <recommendedName>
        <fullName evidence="4">Integral membrane protein</fullName>
    </recommendedName>
</protein>
<comment type="caution">
    <text evidence="2">The sequence shown here is derived from an EMBL/GenBank/DDBJ whole genome shotgun (WGS) entry which is preliminary data.</text>
</comment>
<feature type="transmembrane region" description="Helical" evidence="1">
    <location>
        <begin position="82"/>
        <end position="105"/>
    </location>
</feature>
<dbReference type="AlphaFoldDB" id="A0A7W8VBM0"/>
<name>A0A7W8VBM0_9ACTN</name>
<proteinExistence type="predicted"/>